<keyword evidence="7 9" id="KW-0472">Membrane</keyword>
<dbReference type="SUPFAM" id="SSF103506">
    <property type="entry name" value="Mitochondrial carrier"/>
    <property type="match status" value="1"/>
</dbReference>
<proteinExistence type="inferred from homology"/>
<evidence type="ECO:0000256" key="4">
    <source>
        <dbReference type="ARBA" id="ARBA00022692"/>
    </source>
</evidence>
<dbReference type="AlphaFoldDB" id="A0A511KFJ0"/>
<gene>
    <name evidence="11" type="ORF">Rt10032_c07g3158</name>
</gene>
<dbReference type="GO" id="GO:0044610">
    <property type="term" value="F:FMN transmembrane transporter activity"/>
    <property type="evidence" value="ECO:0007669"/>
    <property type="project" value="TreeGrafter"/>
</dbReference>
<dbReference type="PANTHER" id="PTHR45939:SF5">
    <property type="entry name" value="PEROXISOMAL MEMBRANE PROTEIN PMP34"/>
    <property type="match status" value="1"/>
</dbReference>
<dbReference type="Gene3D" id="1.50.40.10">
    <property type="entry name" value="Mitochondrial carrier domain"/>
    <property type="match status" value="1"/>
</dbReference>
<keyword evidence="3 10" id="KW-0813">Transport</keyword>
<reference evidence="11 12" key="1">
    <citation type="submission" date="2019-07" db="EMBL/GenBank/DDBJ databases">
        <title>Rhodotorula toruloides NBRC10032 genome sequencing.</title>
        <authorList>
            <person name="Shida Y."/>
            <person name="Takaku H."/>
            <person name="Ogasawara W."/>
            <person name="Mori K."/>
        </authorList>
    </citation>
    <scope>NUCLEOTIDE SEQUENCE [LARGE SCALE GENOMIC DNA]</scope>
    <source>
        <strain evidence="11 12">NBRC10032</strain>
    </source>
</reference>
<evidence type="ECO:0000256" key="10">
    <source>
        <dbReference type="RuleBase" id="RU000488"/>
    </source>
</evidence>
<evidence type="ECO:0000313" key="11">
    <source>
        <dbReference type="EMBL" id="GEM09141.1"/>
    </source>
</evidence>
<dbReference type="GO" id="GO:0051724">
    <property type="term" value="F:NAD transmembrane transporter activity"/>
    <property type="evidence" value="ECO:0007669"/>
    <property type="project" value="TreeGrafter"/>
</dbReference>
<evidence type="ECO:0000313" key="12">
    <source>
        <dbReference type="Proteomes" id="UP000321518"/>
    </source>
</evidence>
<dbReference type="PANTHER" id="PTHR45939">
    <property type="entry name" value="PEROXISOMAL MEMBRANE PROTEIN PMP34-RELATED"/>
    <property type="match status" value="1"/>
</dbReference>
<keyword evidence="4 9" id="KW-0812">Transmembrane</keyword>
<dbReference type="GO" id="GO:0015217">
    <property type="term" value="F:ADP transmembrane transporter activity"/>
    <property type="evidence" value="ECO:0007669"/>
    <property type="project" value="TreeGrafter"/>
</dbReference>
<dbReference type="GO" id="GO:0080122">
    <property type="term" value="F:AMP transmembrane transporter activity"/>
    <property type="evidence" value="ECO:0007669"/>
    <property type="project" value="TreeGrafter"/>
</dbReference>
<evidence type="ECO:0000256" key="1">
    <source>
        <dbReference type="ARBA" id="ARBA00004585"/>
    </source>
</evidence>
<feature type="repeat" description="Solcar" evidence="9">
    <location>
        <begin position="118"/>
        <end position="216"/>
    </location>
</feature>
<keyword evidence="5" id="KW-0677">Repeat</keyword>
<name>A0A511KFJ0_RHOTO</name>
<dbReference type="GO" id="GO:0005347">
    <property type="term" value="F:ATP transmembrane transporter activity"/>
    <property type="evidence" value="ECO:0007669"/>
    <property type="project" value="TreeGrafter"/>
</dbReference>
<comment type="caution">
    <text evidence="11">The sequence shown here is derived from an EMBL/GenBank/DDBJ whole genome shotgun (WGS) entry which is preliminary data.</text>
</comment>
<evidence type="ECO:0000256" key="9">
    <source>
        <dbReference type="PROSITE-ProRule" id="PRU00282"/>
    </source>
</evidence>
<dbReference type="OrthoDB" id="2019556at2759"/>
<dbReference type="EMBL" id="BJWK01000007">
    <property type="protein sequence ID" value="GEM09141.1"/>
    <property type="molecule type" value="Genomic_DNA"/>
</dbReference>
<evidence type="ECO:0000256" key="3">
    <source>
        <dbReference type="ARBA" id="ARBA00022448"/>
    </source>
</evidence>
<comment type="subcellular location">
    <subcellularLocation>
        <location evidence="1">Peroxisome membrane</location>
        <topology evidence="1">Multi-pass membrane protein</topology>
    </subcellularLocation>
</comment>
<dbReference type="PROSITE" id="PS50920">
    <property type="entry name" value="SOLCAR"/>
    <property type="match status" value="3"/>
</dbReference>
<feature type="repeat" description="Solcar" evidence="9">
    <location>
        <begin position="1"/>
        <end position="106"/>
    </location>
</feature>
<dbReference type="GO" id="GO:0005778">
    <property type="term" value="C:peroxisomal membrane"/>
    <property type="evidence" value="ECO:0007669"/>
    <property type="project" value="UniProtKB-SubCell"/>
</dbReference>
<keyword evidence="6" id="KW-1133">Transmembrane helix</keyword>
<comment type="similarity">
    <text evidence="2 10">Belongs to the mitochondrial carrier (TC 2.A.29) family.</text>
</comment>
<evidence type="ECO:0000256" key="2">
    <source>
        <dbReference type="ARBA" id="ARBA00006375"/>
    </source>
</evidence>
<evidence type="ECO:0000256" key="7">
    <source>
        <dbReference type="ARBA" id="ARBA00023136"/>
    </source>
</evidence>
<accession>A0A511KFJ0</accession>
<protein>
    <submittedName>
        <fullName evidence="11">Peroxisomal membrane protein Pmp47</fullName>
    </submittedName>
</protein>
<dbReference type="InterPro" id="IPR023395">
    <property type="entry name" value="MCP_dom_sf"/>
</dbReference>
<dbReference type="InterPro" id="IPR018108">
    <property type="entry name" value="MCP_transmembrane"/>
</dbReference>
<dbReference type="InterPro" id="IPR052217">
    <property type="entry name" value="Mito/Peroxisomal_Carrier"/>
</dbReference>
<feature type="repeat" description="Solcar" evidence="9">
    <location>
        <begin position="235"/>
        <end position="322"/>
    </location>
</feature>
<dbReference type="Proteomes" id="UP000321518">
    <property type="component" value="Unassembled WGS sequence"/>
</dbReference>
<evidence type="ECO:0000256" key="6">
    <source>
        <dbReference type="ARBA" id="ARBA00022989"/>
    </source>
</evidence>
<sequence length="338" mass="36243">MVGMSDSSVHAVAGAAGGCIAIPLVNLSTRSQVEAKSKKEASPFLRPRPANADIDPAIWQSTRSAALKVIQRDGIAGLYDGLSSSLLGIAVTNGIYYLCFEEARALVLRSRKGTRATLSTLESILVSAFAGAATSVLSNPIWVVNTRQTVRTTVASDRTAPASKKVIEKRRTIWQTIIDILRTDGPAAFFHGLGPALILVSNPILQFTLFEQLKNFILRRRALRLTKGNANAPPLTDLDFFLLGAVTKLFATSVTYPYLTVKARMQAGNAEGRSYSSSLDGLRKIVAREGPQGLYKGIAPKLTQSVATAALLFLAKEKIYNATRKALIGTVAKNVAKA</sequence>
<dbReference type="GO" id="GO:0015228">
    <property type="term" value="F:coenzyme A transmembrane transporter activity"/>
    <property type="evidence" value="ECO:0007669"/>
    <property type="project" value="TreeGrafter"/>
</dbReference>
<keyword evidence="8" id="KW-0576">Peroxisome</keyword>
<dbReference type="GO" id="GO:0015230">
    <property type="term" value="F:FAD transmembrane transporter activity"/>
    <property type="evidence" value="ECO:0007669"/>
    <property type="project" value="TreeGrafter"/>
</dbReference>
<evidence type="ECO:0000256" key="5">
    <source>
        <dbReference type="ARBA" id="ARBA00022737"/>
    </source>
</evidence>
<dbReference type="Pfam" id="PF00153">
    <property type="entry name" value="Mito_carr"/>
    <property type="match status" value="3"/>
</dbReference>
<organism evidence="11 12">
    <name type="scientific">Rhodotorula toruloides</name>
    <name type="common">Yeast</name>
    <name type="synonym">Rhodosporidium toruloides</name>
    <dbReference type="NCBI Taxonomy" id="5286"/>
    <lineage>
        <taxon>Eukaryota</taxon>
        <taxon>Fungi</taxon>
        <taxon>Dikarya</taxon>
        <taxon>Basidiomycota</taxon>
        <taxon>Pucciniomycotina</taxon>
        <taxon>Microbotryomycetes</taxon>
        <taxon>Sporidiobolales</taxon>
        <taxon>Sporidiobolaceae</taxon>
        <taxon>Rhodotorula</taxon>
    </lineage>
</organism>
<evidence type="ECO:0000256" key="8">
    <source>
        <dbReference type="ARBA" id="ARBA00023140"/>
    </source>
</evidence>